<gene>
    <name evidence="1" type="ORF">SAMN05421630_10235</name>
</gene>
<name>A0A1G6LFE3_9PSEU</name>
<dbReference type="AlphaFoldDB" id="A0A1G6LFE3"/>
<dbReference type="EMBL" id="FMZE01000002">
    <property type="protein sequence ID" value="SDC42142.1"/>
    <property type="molecule type" value="Genomic_DNA"/>
</dbReference>
<protein>
    <submittedName>
        <fullName evidence="1">Uncharacterized protein</fullName>
    </submittedName>
</protein>
<reference evidence="1 2" key="1">
    <citation type="submission" date="2016-10" db="EMBL/GenBank/DDBJ databases">
        <authorList>
            <person name="de Groot N.N."/>
        </authorList>
    </citation>
    <scope>NUCLEOTIDE SEQUENCE [LARGE SCALE GENOMIC DNA]</scope>
    <source>
        <strain evidence="1 2">CGMCC 4.5506</strain>
    </source>
</reference>
<evidence type="ECO:0000313" key="2">
    <source>
        <dbReference type="Proteomes" id="UP000199494"/>
    </source>
</evidence>
<accession>A0A1G6LFE3</accession>
<keyword evidence="2" id="KW-1185">Reference proteome</keyword>
<dbReference type="Proteomes" id="UP000199494">
    <property type="component" value="Unassembled WGS sequence"/>
</dbReference>
<sequence>MICPHCQRDLKRKERSDYRCYYCRRQFALEPKEGDIVMHDVRVRKLADKLSDGGRLRYTLPQLWYAAARGRLRDPVDTAGVIGCTVVGLSVFVQLPIAVISSFDWGLILSAVLIMVGVWIVTYLVLKFALVPWCKRNGKVPMPEELEKFRSRVRRWEVVYREPPPRMADETNLVVPEIAEPRVAIVVPDRAVLACLAASGVPGEHEAALVGSLAHVPPGVPVIVLHDASPQGIRLACEARAAFGARTVTPGLRPNAVMGQEKAIKLRERRPTGAEMRSLRDLRPGLTEDELTWLGNGWYTPLASVPPAKLLAALTRAITRATSGPGAETATAERVGFLTWPGA</sequence>
<evidence type="ECO:0000313" key="1">
    <source>
        <dbReference type="EMBL" id="SDC42142.1"/>
    </source>
</evidence>
<dbReference type="STRING" id="530584.SAMN05421630_10235"/>
<organism evidence="1 2">
    <name type="scientific">Prauserella marina</name>
    <dbReference type="NCBI Taxonomy" id="530584"/>
    <lineage>
        <taxon>Bacteria</taxon>
        <taxon>Bacillati</taxon>
        <taxon>Actinomycetota</taxon>
        <taxon>Actinomycetes</taxon>
        <taxon>Pseudonocardiales</taxon>
        <taxon>Pseudonocardiaceae</taxon>
        <taxon>Prauserella</taxon>
    </lineage>
</organism>
<proteinExistence type="predicted"/>